<keyword evidence="2" id="KW-1185">Reference proteome</keyword>
<evidence type="ECO:0000313" key="1">
    <source>
        <dbReference type="EMBL" id="ODV88725.1"/>
    </source>
</evidence>
<evidence type="ECO:0000313" key="2">
    <source>
        <dbReference type="Proteomes" id="UP000095023"/>
    </source>
</evidence>
<dbReference type="EMBL" id="KV453843">
    <property type="protein sequence ID" value="ODV88725.1"/>
    <property type="molecule type" value="Genomic_DNA"/>
</dbReference>
<proteinExistence type="predicted"/>
<gene>
    <name evidence="1" type="ORF">CANCADRAFT_32236</name>
</gene>
<accession>A0A1E4TAB6</accession>
<sequence length="60" mass="6424">MAKYPYPQQRALSIKPVNVLPAASTDSTASLDADDARFSLASLTIHYACCDSVTCGYTSH</sequence>
<dbReference type="AlphaFoldDB" id="A0A1E4TAB6"/>
<organism evidence="1 2">
    <name type="scientific">Tortispora caseinolytica NRRL Y-17796</name>
    <dbReference type="NCBI Taxonomy" id="767744"/>
    <lineage>
        <taxon>Eukaryota</taxon>
        <taxon>Fungi</taxon>
        <taxon>Dikarya</taxon>
        <taxon>Ascomycota</taxon>
        <taxon>Saccharomycotina</taxon>
        <taxon>Trigonopsidomycetes</taxon>
        <taxon>Trigonopsidales</taxon>
        <taxon>Trigonopsidaceae</taxon>
        <taxon>Tortispora</taxon>
    </lineage>
</organism>
<name>A0A1E4TAB6_9ASCO</name>
<dbReference type="Proteomes" id="UP000095023">
    <property type="component" value="Unassembled WGS sequence"/>
</dbReference>
<protein>
    <submittedName>
        <fullName evidence="1">Uncharacterized protein</fullName>
    </submittedName>
</protein>
<reference evidence="2" key="1">
    <citation type="submission" date="2016-02" db="EMBL/GenBank/DDBJ databases">
        <title>Comparative genomics of biotechnologically important yeasts.</title>
        <authorList>
            <consortium name="DOE Joint Genome Institute"/>
            <person name="Riley R."/>
            <person name="Haridas S."/>
            <person name="Wolfe K.H."/>
            <person name="Lopes M.R."/>
            <person name="Hittinger C.T."/>
            <person name="Goker M."/>
            <person name="Salamov A."/>
            <person name="Wisecaver J."/>
            <person name="Long T.M."/>
            <person name="Aerts A.L."/>
            <person name="Barry K."/>
            <person name="Choi C."/>
            <person name="Clum A."/>
            <person name="Coughlan A.Y."/>
            <person name="Deshpande S."/>
            <person name="Douglass A.P."/>
            <person name="Hanson S.J."/>
            <person name="Klenk H.-P."/>
            <person name="Labutti K."/>
            <person name="Lapidus A."/>
            <person name="Lindquist E."/>
            <person name="Lipzen A."/>
            <person name="Meier-Kolthoff J.P."/>
            <person name="Ohm R.A."/>
            <person name="Otillar R.P."/>
            <person name="Pangilinan J."/>
            <person name="Peng Y."/>
            <person name="Rokas A."/>
            <person name="Rosa C.A."/>
            <person name="Scheuner C."/>
            <person name="Sibirny A.A."/>
            <person name="Slot J.C."/>
            <person name="Stielow J.B."/>
            <person name="Sun H."/>
            <person name="Kurtzman C.P."/>
            <person name="Blackwell M."/>
            <person name="Jeffries T.W."/>
            <person name="Grigoriev I.V."/>
        </authorList>
    </citation>
    <scope>NUCLEOTIDE SEQUENCE [LARGE SCALE GENOMIC DNA]</scope>
    <source>
        <strain evidence="2">NRRL Y-17796</strain>
    </source>
</reference>